<keyword evidence="13" id="KW-1185">Reference proteome</keyword>
<dbReference type="OrthoDB" id="9386368at2759"/>
<dbReference type="EC" id="2.7.7.49" evidence="1"/>
<keyword evidence="7" id="KW-0378">Hydrolase</keyword>
<dbReference type="Pfam" id="PF02022">
    <property type="entry name" value="Integrase_Zn"/>
    <property type="match status" value="1"/>
</dbReference>
<evidence type="ECO:0000256" key="8">
    <source>
        <dbReference type="ARBA" id="ARBA00022918"/>
    </source>
</evidence>
<keyword evidence="2" id="KW-0808">Transferase</keyword>
<organism evidence="12 13">
    <name type="scientific">Zosterops borbonicus</name>
    <dbReference type="NCBI Taxonomy" id="364589"/>
    <lineage>
        <taxon>Eukaryota</taxon>
        <taxon>Metazoa</taxon>
        <taxon>Chordata</taxon>
        <taxon>Craniata</taxon>
        <taxon>Vertebrata</taxon>
        <taxon>Euteleostomi</taxon>
        <taxon>Archelosauria</taxon>
        <taxon>Archosauria</taxon>
        <taxon>Dinosauria</taxon>
        <taxon>Saurischia</taxon>
        <taxon>Theropoda</taxon>
        <taxon>Coelurosauria</taxon>
        <taxon>Aves</taxon>
        <taxon>Neognathae</taxon>
        <taxon>Neoaves</taxon>
        <taxon>Telluraves</taxon>
        <taxon>Australaves</taxon>
        <taxon>Passeriformes</taxon>
        <taxon>Sylvioidea</taxon>
        <taxon>Zosteropidae</taxon>
        <taxon>Zosterops</taxon>
    </lineage>
</organism>
<dbReference type="SUPFAM" id="SSF46919">
    <property type="entry name" value="N-terminal Zn binding domain of HIV integrase"/>
    <property type="match status" value="1"/>
</dbReference>
<dbReference type="PANTHER" id="PTHR41694">
    <property type="entry name" value="ENDOGENOUS RETROVIRUS GROUP K MEMBER POL PROTEIN"/>
    <property type="match status" value="1"/>
</dbReference>
<keyword evidence="5" id="KW-0479">Metal-binding</keyword>
<protein>
    <recommendedName>
        <fullName evidence="1">RNA-directed DNA polymerase</fullName>
        <ecNumber evidence="1">2.7.7.49</ecNumber>
    </recommendedName>
</protein>
<evidence type="ECO:0000256" key="9">
    <source>
        <dbReference type="PROSITE-ProRule" id="PRU00450"/>
    </source>
</evidence>
<dbReference type="Gene3D" id="1.10.10.200">
    <property type="match status" value="1"/>
</dbReference>
<dbReference type="InterPro" id="IPR001584">
    <property type="entry name" value="Integrase_cat-core"/>
</dbReference>
<evidence type="ECO:0000256" key="7">
    <source>
        <dbReference type="ARBA" id="ARBA00022801"/>
    </source>
</evidence>
<keyword evidence="4" id="KW-0540">Nuclease</keyword>
<dbReference type="EMBL" id="SWJQ01001311">
    <property type="protein sequence ID" value="TRZ08565.1"/>
    <property type="molecule type" value="Genomic_DNA"/>
</dbReference>
<evidence type="ECO:0000259" key="11">
    <source>
        <dbReference type="PROSITE" id="PS50994"/>
    </source>
</evidence>
<sequence length="190" mass="21123">MANLPDLFQQAKLSHQNFHQNVPGLVRQFHLRQDQDKAIVATCPNCQKYAVPSLGSGVNPRGLSSCKVWQTDVTHIPQFSRLKYVHVSLDTFSGAVYASTHTGEKAMDAQKHLVQASVLGIPKVIKTNNGPTYASKAFDEFLQQWGVENKKGIPYSPTSQVVIERTHRSLKRILEQQRGDSSVNITTVVV</sequence>
<dbReference type="GO" id="GO:0015074">
    <property type="term" value="P:DNA integration"/>
    <property type="evidence" value="ECO:0007669"/>
    <property type="project" value="InterPro"/>
</dbReference>
<dbReference type="PROSITE" id="PS50994">
    <property type="entry name" value="INTEGRASE"/>
    <property type="match status" value="1"/>
</dbReference>
<gene>
    <name evidence="12" type="ORF">HGM15179_018535</name>
</gene>
<evidence type="ECO:0000256" key="2">
    <source>
        <dbReference type="ARBA" id="ARBA00022679"/>
    </source>
</evidence>
<dbReference type="Proteomes" id="UP000796761">
    <property type="component" value="Unassembled WGS sequence"/>
</dbReference>
<accession>A0A8K1D9S5</accession>
<evidence type="ECO:0000256" key="6">
    <source>
        <dbReference type="ARBA" id="ARBA00022759"/>
    </source>
</evidence>
<dbReference type="GO" id="GO:0035613">
    <property type="term" value="F:RNA stem-loop binding"/>
    <property type="evidence" value="ECO:0007669"/>
    <property type="project" value="TreeGrafter"/>
</dbReference>
<dbReference type="InterPro" id="IPR003308">
    <property type="entry name" value="Integrase_Zn-bd_dom_N"/>
</dbReference>
<reference evidence="12" key="1">
    <citation type="submission" date="2019-04" db="EMBL/GenBank/DDBJ databases">
        <title>Genome assembly of Zosterops borbonicus 15179.</title>
        <authorList>
            <person name="Leroy T."/>
            <person name="Anselmetti Y."/>
            <person name="Tilak M.-K."/>
            <person name="Nabholz B."/>
        </authorList>
    </citation>
    <scope>NUCLEOTIDE SEQUENCE</scope>
    <source>
        <strain evidence="12">HGM_15179</strain>
        <tissue evidence="12">Muscle</tissue>
    </source>
</reference>
<dbReference type="SUPFAM" id="SSF53098">
    <property type="entry name" value="Ribonuclease H-like"/>
    <property type="match status" value="1"/>
</dbReference>
<dbReference type="Gene3D" id="3.30.420.10">
    <property type="entry name" value="Ribonuclease H-like superfamily/Ribonuclease H"/>
    <property type="match status" value="1"/>
</dbReference>
<evidence type="ECO:0000256" key="5">
    <source>
        <dbReference type="ARBA" id="ARBA00022723"/>
    </source>
</evidence>
<dbReference type="InterPro" id="IPR017856">
    <property type="entry name" value="Integrase-like_N"/>
</dbReference>
<evidence type="ECO:0000256" key="1">
    <source>
        <dbReference type="ARBA" id="ARBA00012493"/>
    </source>
</evidence>
<dbReference type="GO" id="GO:0008270">
    <property type="term" value="F:zinc ion binding"/>
    <property type="evidence" value="ECO:0007669"/>
    <property type="project" value="UniProtKB-KW"/>
</dbReference>
<dbReference type="InterPro" id="IPR012337">
    <property type="entry name" value="RNaseH-like_sf"/>
</dbReference>
<proteinExistence type="predicted"/>
<feature type="domain" description="Integrase catalytic" evidence="11">
    <location>
        <begin position="56"/>
        <end position="190"/>
    </location>
</feature>
<keyword evidence="9" id="KW-0863">Zinc-finger</keyword>
<keyword evidence="6" id="KW-0255">Endonuclease</keyword>
<comment type="caution">
    <text evidence="12">The sequence shown here is derived from an EMBL/GenBank/DDBJ whole genome shotgun (WGS) entry which is preliminary data.</text>
</comment>
<dbReference type="AlphaFoldDB" id="A0A8K1D9S5"/>
<dbReference type="GO" id="GO:0016787">
    <property type="term" value="F:hydrolase activity"/>
    <property type="evidence" value="ECO:0007669"/>
    <property type="project" value="UniProtKB-KW"/>
</dbReference>
<dbReference type="PROSITE" id="PS50876">
    <property type="entry name" value="ZF_INTEGRASE"/>
    <property type="match status" value="1"/>
</dbReference>
<dbReference type="Pfam" id="PF00665">
    <property type="entry name" value="rve"/>
    <property type="match status" value="1"/>
</dbReference>
<keyword evidence="8" id="KW-0695">RNA-directed DNA polymerase</keyword>
<evidence type="ECO:0000256" key="4">
    <source>
        <dbReference type="ARBA" id="ARBA00022722"/>
    </source>
</evidence>
<keyword evidence="9" id="KW-0862">Zinc</keyword>
<dbReference type="PANTHER" id="PTHR41694:SF3">
    <property type="entry name" value="RNA-DIRECTED DNA POLYMERASE-RELATED"/>
    <property type="match status" value="1"/>
</dbReference>
<dbReference type="GO" id="GO:0003964">
    <property type="term" value="F:RNA-directed DNA polymerase activity"/>
    <property type="evidence" value="ECO:0007669"/>
    <property type="project" value="UniProtKB-KW"/>
</dbReference>
<dbReference type="InterPro" id="IPR036397">
    <property type="entry name" value="RNaseH_sf"/>
</dbReference>
<dbReference type="GO" id="GO:0004519">
    <property type="term" value="F:endonuclease activity"/>
    <property type="evidence" value="ECO:0007669"/>
    <property type="project" value="UniProtKB-KW"/>
</dbReference>
<evidence type="ECO:0000259" key="10">
    <source>
        <dbReference type="PROSITE" id="PS50876"/>
    </source>
</evidence>
<evidence type="ECO:0000256" key="3">
    <source>
        <dbReference type="ARBA" id="ARBA00022695"/>
    </source>
</evidence>
<evidence type="ECO:0000313" key="12">
    <source>
        <dbReference type="EMBL" id="TRZ08565.1"/>
    </source>
</evidence>
<evidence type="ECO:0000313" key="13">
    <source>
        <dbReference type="Proteomes" id="UP000796761"/>
    </source>
</evidence>
<keyword evidence="3" id="KW-0548">Nucleotidyltransferase</keyword>
<feature type="domain" description="Integrase-type" evidence="10">
    <location>
        <begin position="6"/>
        <end position="47"/>
    </location>
</feature>
<name>A0A8K1D9S5_9PASS</name>